<name>A0A930UWA8_9ACTN</name>
<feature type="domain" description="Thiolase-like protein type 1 additional C-terminal" evidence="2">
    <location>
        <begin position="448"/>
        <end position="515"/>
    </location>
</feature>
<dbReference type="InterPro" id="IPR001753">
    <property type="entry name" value="Enoyl-CoA_hydra/iso"/>
</dbReference>
<gene>
    <name evidence="3" type="ORF">ISG29_04015</name>
</gene>
<feature type="region of interest" description="Disordered" evidence="1">
    <location>
        <begin position="156"/>
        <end position="184"/>
    </location>
</feature>
<dbReference type="RefSeq" id="WP_194502014.1">
    <property type="nucleotide sequence ID" value="NZ_JADIVZ010000001.1"/>
</dbReference>
<comment type="caution">
    <text evidence="3">The sequence shown here is derived from an EMBL/GenBank/DDBJ whole genome shotgun (WGS) entry which is preliminary data.</text>
</comment>
<evidence type="ECO:0000259" key="2">
    <source>
        <dbReference type="Pfam" id="PF18313"/>
    </source>
</evidence>
<dbReference type="SUPFAM" id="SSF52096">
    <property type="entry name" value="ClpP/crotonase"/>
    <property type="match status" value="1"/>
</dbReference>
<dbReference type="Pfam" id="PF18313">
    <property type="entry name" value="TLP1_add_C"/>
    <property type="match status" value="1"/>
</dbReference>
<dbReference type="Pfam" id="PF00378">
    <property type="entry name" value="ECH_1"/>
    <property type="match status" value="1"/>
</dbReference>
<dbReference type="Gene3D" id="2.40.50.840">
    <property type="match status" value="1"/>
</dbReference>
<dbReference type="EMBL" id="JADIVZ010000001">
    <property type="protein sequence ID" value="MBF4160842.1"/>
    <property type="molecule type" value="Genomic_DNA"/>
</dbReference>
<proteinExistence type="predicted"/>
<accession>A0A930UWA8</accession>
<keyword evidence="4" id="KW-1185">Reference proteome</keyword>
<evidence type="ECO:0000313" key="4">
    <source>
        <dbReference type="Proteomes" id="UP000656804"/>
    </source>
</evidence>
<dbReference type="SUPFAM" id="SSF53901">
    <property type="entry name" value="Thiolase-like"/>
    <property type="match status" value="1"/>
</dbReference>
<reference evidence="3" key="1">
    <citation type="submission" date="2020-11" db="EMBL/GenBank/DDBJ databases">
        <title>Nocardioides sp. CBS4Y-1, whole genome shotgun sequence.</title>
        <authorList>
            <person name="Tuo L."/>
        </authorList>
    </citation>
    <scope>NUCLEOTIDE SEQUENCE</scope>
    <source>
        <strain evidence="3">CBS4Y-1</strain>
    </source>
</reference>
<dbReference type="Proteomes" id="UP000656804">
    <property type="component" value="Unassembled WGS sequence"/>
</dbReference>
<dbReference type="CDD" id="cd06558">
    <property type="entry name" value="crotonase-like"/>
    <property type="match status" value="1"/>
</dbReference>
<sequence>MAVSTHRTAHPADVSVTIDELDPATPVLVGVGEASERIDDPGYAARSECDLAAMALREAVADICVDDAAVLAALDLAAMTRSFDQMSVGSPFGQPTNFPWAVLRRVGAEPALAIYERLGGETPQSLVNELAARIAAGESEVAAVFGADITSTTRHITRGKPREKWPDFSEQVDAGPTDDHGRGTHRVNSRHGVLHGMTSAPAQFAVMENARRHRLGLDRATYRRQMAELFAPLSEVAASNPHSASPEVRSVEEVGTVTDDNRLLFDPYLRLMVARDQVNQGAAVVLMSVGRAQSLGVDPSRWVFLHGHASLAEKHVLARPDLSRNPAAGAAFEHAMDLAGPGLAGVGDLVVKDIYSCFPVAVTSVTEPTGIDTSDPRTLTVTGGLPYFGGAGSNYSLHGIAGVVRHLRADGAGGFGVVSSNGGMMSKCAVGVYSTTPAPWVNDDSKVIQAALDAAPDTPSTEVGEGPATVEAWAVQYLRGGGRSAIVVARDLQGRRFLALGVDGDEALLDRLDGTDGTDDPVGTRIHARRVGTTNRVALTRRTLDAAHPVRRPRWDRDFERLVVSRDDHVLHIALDRPDDGNALDQTMNTELEEVVAAYLADPELWVAVLEGRGSDFCVGHEPAEIGWGNTLVRGDNGVGGITRRTDLEKPLVAAVHGRVLDEGLELMMACHLVVAADDVRLALTQARRGLIAEEGGLVRLPRQVGSRLAFEMVLTGRRLDAGQALAAGLLTRCVPASELGSAVDGLVGELLSMSPTSLRASLRLARAGAAEGDPVAALRVESDAADHITFSQDLLIGLDAARSGGDPEWGGV</sequence>
<organism evidence="3 4">
    <name type="scientific">Nocardioides acrostichi</name>
    <dbReference type="NCBI Taxonomy" id="2784339"/>
    <lineage>
        <taxon>Bacteria</taxon>
        <taxon>Bacillati</taxon>
        <taxon>Actinomycetota</taxon>
        <taxon>Actinomycetes</taxon>
        <taxon>Propionibacteriales</taxon>
        <taxon>Nocardioidaceae</taxon>
        <taxon>Nocardioides</taxon>
    </lineage>
</organism>
<dbReference type="AlphaFoldDB" id="A0A930UWA8"/>
<dbReference type="GO" id="GO:0006635">
    <property type="term" value="P:fatty acid beta-oxidation"/>
    <property type="evidence" value="ECO:0007669"/>
    <property type="project" value="TreeGrafter"/>
</dbReference>
<dbReference type="Gene3D" id="3.40.47.10">
    <property type="match status" value="1"/>
</dbReference>
<protein>
    <submittedName>
        <fullName evidence="3">Enoyl-CoA hydratase/isomerase family protein</fullName>
    </submittedName>
</protein>
<evidence type="ECO:0000256" key="1">
    <source>
        <dbReference type="SAM" id="MobiDB-lite"/>
    </source>
</evidence>
<dbReference type="PANTHER" id="PTHR11941">
    <property type="entry name" value="ENOYL-COA HYDRATASE-RELATED"/>
    <property type="match status" value="1"/>
</dbReference>
<dbReference type="InterPro" id="IPR029045">
    <property type="entry name" value="ClpP/crotonase-like_dom_sf"/>
</dbReference>
<dbReference type="InterPro" id="IPR016039">
    <property type="entry name" value="Thiolase-like"/>
</dbReference>
<dbReference type="GO" id="GO:0016746">
    <property type="term" value="F:acyltransferase activity"/>
    <property type="evidence" value="ECO:0007669"/>
    <property type="project" value="InterPro"/>
</dbReference>
<dbReference type="Gene3D" id="3.90.226.10">
    <property type="entry name" value="2-enoyl-CoA Hydratase, Chain A, domain 1"/>
    <property type="match status" value="1"/>
</dbReference>
<dbReference type="InterPro" id="IPR040771">
    <property type="entry name" value="TLP1_add_C"/>
</dbReference>
<dbReference type="PANTHER" id="PTHR11941:SF54">
    <property type="entry name" value="ENOYL-COA HYDRATASE, MITOCHONDRIAL"/>
    <property type="match status" value="1"/>
</dbReference>
<evidence type="ECO:0000313" key="3">
    <source>
        <dbReference type="EMBL" id="MBF4160842.1"/>
    </source>
</evidence>